<proteinExistence type="predicted"/>
<keyword evidence="2" id="KW-1185">Reference proteome</keyword>
<reference evidence="1" key="1">
    <citation type="submission" date="2023-06" db="EMBL/GenBank/DDBJ databases">
        <title>Genome-scale phylogeny and comparative genomics of the fungal order Sordariales.</title>
        <authorList>
            <consortium name="Lawrence Berkeley National Laboratory"/>
            <person name="Hensen N."/>
            <person name="Bonometti L."/>
            <person name="Westerberg I."/>
            <person name="Brannstrom I.O."/>
            <person name="Guillou S."/>
            <person name="Cros-Aarteil S."/>
            <person name="Calhoun S."/>
            <person name="Haridas S."/>
            <person name="Kuo A."/>
            <person name="Mondo S."/>
            <person name="Pangilinan J."/>
            <person name="Riley R."/>
            <person name="LaButti K."/>
            <person name="Andreopoulos B."/>
            <person name="Lipzen A."/>
            <person name="Chen C."/>
            <person name="Yanf M."/>
            <person name="Daum C."/>
            <person name="Ng V."/>
            <person name="Clum A."/>
            <person name="Steindorff A."/>
            <person name="Ohm R."/>
            <person name="Martin F."/>
            <person name="Silar P."/>
            <person name="Natvig D."/>
            <person name="Lalanne C."/>
            <person name="Gautier V."/>
            <person name="Ament-velasquez S.L."/>
            <person name="Kruys A."/>
            <person name="Hutchinson M.I."/>
            <person name="Powell A.J."/>
            <person name="Barry K."/>
            <person name="Miller A.N."/>
            <person name="Grigoriev I.V."/>
            <person name="Debuchy R."/>
            <person name="Gladieux P."/>
            <person name="Thoren M.H."/>
            <person name="Johannesson H."/>
        </authorList>
    </citation>
    <scope>NUCLEOTIDE SEQUENCE</scope>
    <source>
        <strain evidence="1">SMH3187-1</strain>
    </source>
</reference>
<accession>A0AA40F9Q8</accession>
<sequence>MLDDGNQKAIRGCMAASVVCGLDGCREKCRCDEVESGASLEIGRPSLRSRIFRGRTGVPAWGSGLKACGGGASTWQKDPPSPSSILINRSWEAGAWTHYLVERTSARIQVWTFCSSTQDISFSSDSRAPCTHGGVEPMRRPRLVNPRIHGLKRCEVSTFQLPSSSPRPHVNTPQALRHPVGRLAIACMCCQATIAASTIQRPGRAHEQGLMDGVVVVALDGRDHCCDRTRAGLIRHGP</sequence>
<organism evidence="1 2">
    <name type="scientific">Schizothecium vesticola</name>
    <dbReference type="NCBI Taxonomy" id="314040"/>
    <lineage>
        <taxon>Eukaryota</taxon>
        <taxon>Fungi</taxon>
        <taxon>Dikarya</taxon>
        <taxon>Ascomycota</taxon>
        <taxon>Pezizomycotina</taxon>
        <taxon>Sordariomycetes</taxon>
        <taxon>Sordariomycetidae</taxon>
        <taxon>Sordariales</taxon>
        <taxon>Schizotheciaceae</taxon>
        <taxon>Schizothecium</taxon>
    </lineage>
</organism>
<dbReference type="EMBL" id="JAUKUD010000001">
    <property type="protein sequence ID" value="KAK0753822.1"/>
    <property type="molecule type" value="Genomic_DNA"/>
</dbReference>
<protein>
    <submittedName>
        <fullName evidence="1">Uncharacterized protein</fullName>
    </submittedName>
</protein>
<evidence type="ECO:0000313" key="2">
    <source>
        <dbReference type="Proteomes" id="UP001172155"/>
    </source>
</evidence>
<evidence type="ECO:0000313" key="1">
    <source>
        <dbReference type="EMBL" id="KAK0753822.1"/>
    </source>
</evidence>
<dbReference type="Proteomes" id="UP001172155">
    <property type="component" value="Unassembled WGS sequence"/>
</dbReference>
<comment type="caution">
    <text evidence="1">The sequence shown here is derived from an EMBL/GenBank/DDBJ whole genome shotgun (WGS) entry which is preliminary data.</text>
</comment>
<dbReference type="AlphaFoldDB" id="A0AA40F9Q8"/>
<name>A0AA40F9Q8_9PEZI</name>
<gene>
    <name evidence="1" type="ORF">B0T18DRAFT_23138</name>
</gene>